<dbReference type="PANTHER" id="PTHR36832:SF2">
    <property type="entry name" value="INTEGRAL MEMBRANE PROTEIN"/>
    <property type="match status" value="1"/>
</dbReference>
<feature type="transmembrane region" description="Helical" evidence="1">
    <location>
        <begin position="177"/>
        <end position="203"/>
    </location>
</feature>
<evidence type="ECO:0000256" key="1">
    <source>
        <dbReference type="SAM" id="Phobius"/>
    </source>
</evidence>
<dbReference type="KEGG" id="stri:C7M71_010035"/>
<accession>A0A345T5Q8</accession>
<keyword evidence="1" id="KW-1133">Transmembrane helix</keyword>
<proteinExistence type="predicted"/>
<evidence type="ECO:0000313" key="3">
    <source>
        <dbReference type="Proteomes" id="UP000249340"/>
    </source>
</evidence>
<feature type="transmembrane region" description="Helical" evidence="1">
    <location>
        <begin position="20"/>
        <end position="41"/>
    </location>
</feature>
<gene>
    <name evidence="2" type="ORF">C7M71_010035</name>
</gene>
<keyword evidence="1" id="KW-0472">Membrane</keyword>
<keyword evidence="1" id="KW-0812">Transmembrane</keyword>
<dbReference type="InterPro" id="IPR010390">
    <property type="entry name" value="ABC-2_transporter-like"/>
</dbReference>
<dbReference type="Proteomes" id="UP000249340">
    <property type="component" value="Chromosome"/>
</dbReference>
<dbReference type="EMBL" id="CP031264">
    <property type="protein sequence ID" value="AXI81313.1"/>
    <property type="molecule type" value="Genomic_DNA"/>
</dbReference>
<dbReference type="PANTHER" id="PTHR36832">
    <property type="entry name" value="SLR1174 PROTEIN-RELATED"/>
    <property type="match status" value="1"/>
</dbReference>
<dbReference type="Pfam" id="PF06182">
    <property type="entry name" value="ABC2_membrane_6"/>
    <property type="match status" value="1"/>
</dbReference>
<organism evidence="2 3">
    <name type="scientific">Peterkaempfera bronchialis</name>
    <dbReference type="NCBI Taxonomy" id="2126346"/>
    <lineage>
        <taxon>Bacteria</taxon>
        <taxon>Bacillati</taxon>
        <taxon>Actinomycetota</taxon>
        <taxon>Actinomycetes</taxon>
        <taxon>Kitasatosporales</taxon>
        <taxon>Streptomycetaceae</taxon>
        <taxon>Peterkaempfera</taxon>
    </lineage>
</organism>
<feature type="transmembrane region" description="Helical" evidence="1">
    <location>
        <begin position="231"/>
        <end position="250"/>
    </location>
</feature>
<sequence length="266" mass="28552">MTLYGSIASGSFRRYSTYRAATFAGIFTNSVFGFILTYTYIALWNARPGLGGYDTSAAVTYIWTSQALLATVAIWGGGFQDDLQARIRNGDIAIDLYRPVDLQSWWLAGDLGRAGFQLLTRGAAPLTVGALAFHLRLPRNAGTWAAFLLSVGLAVLVSFAIRYLVSLTGFWLLDADGVRSMVTIAGMFLSGMLLPITLFPGALGELARVLPWSAMVQIPTDVLLERRTGQGLAAGLGFQLLWAVLLLAAGRAVQRGAARRVVVQGG</sequence>
<evidence type="ECO:0000313" key="2">
    <source>
        <dbReference type="EMBL" id="AXI81313.1"/>
    </source>
</evidence>
<feature type="transmembrane region" description="Helical" evidence="1">
    <location>
        <begin position="143"/>
        <end position="165"/>
    </location>
</feature>
<dbReference type="RefSeq" id="WP_111492535.1">
    <property type="nucleotide sequence ID" value="NZ_CP031264.1"/>
</dbReference>
<dbReference type="AlphaFoldDB" id="A0A345T5Q8"/>
<feature type="transmembrane region" description="Helical" evidence="1">
    <location>
        <begin position="61"/>
        <end position="79"/>
    </location>
</feature>
<reference evidence="3" key="1">
    <citation type="submission" date="2018-07" db="EMBL/GenBank/DDBJ databases">
        <title>Streptacidiphilus bronchialis DSM 106435 chromosome.</title>
        <authorList>
            <person name="Batra D."/>
            <person name="Gulvik C.A."/>
        </authorList>
    </citation>
    <scope>NUCLEOTIDE SEQUENCE [LARGE SCALE GENOMIC DNA]</scope>
    <source>
        <strain evidence="3">DSM 106435</strain>
    </source>
</reference>
<protein>
    <submittedName>
        <fullName evidence="2">ABC transporter permease</fullName>
    </submittedName>
</protein>
<dbReference type="OrthoDB" id="62003at2"/>
<name>A0A345T5Q8_9ACTN</name>
<keyword evidence="3" id="KW-1185">Reference proteome</keyword>